<sequence>MAAPVDFGRGIADAWSSIVTFVPKFLAFLVILLVGWLIAKLLRKAVDAVLERVGFDRWVERGGVGRALQRSRYDASDLIAKLIYYAVLLITLQIGFSVFGPNPISDLLAGVVAWLPKAAVAIIIIVIATAIARAVKDIISGALGGLSYGRALATVASVFIIGLGVIAALNQIEVATTVTTPVLIAFLATVAGILIVGVGGGLIGPMRQRWENWLNRAEAETGVIRQQAAAYDRGRADAMATVEVPEAARPASAGSATQAPAPQAPTQVPVEGAVHPMPGPQSYPGQAPPQS</sequence>
<dbReference type="EMBL" id="BOOK01000024">
    <property type="protein sequence ID" value="GII01490.1"/>
    <property type="molecule type" value="Genomic_DNA"/>
</dbReference>
<keyword evidence="2" id="KW-0812">Transmembrane</keyword>
<feature type="transmembrane region" description="Helical" evidence="2">
    <location>
        <begin position="78"/>
        <end position="99"/>
    </location>
</feature>
<dbReference type="Proteomes" id="UP000634476">
    <property type="component" value="Unassembled WGS sequence"/>
</dbReference>
<dbReference type="Pfam" id="PF05552">
    <property type="entry name" value="MS_channel_1st_1"/>
    <property type="match status" value="2"/>
</dbReference>
<dbReference type="Gene3D" id="1.10.287.1260">
    <property type="match status" value="1"/>
</dbReference>
<evidence type="ECO:0000313" key="4">
    <source>
        <dbReference type="Proteomes" id="UP000634476"/>
    </source>
</evidence>
<keyword evidence="4" id="KW-1185">Reference proteome</keyword>
<accession>A0A8J3SY66</accession>
<feature type="transmembrane region" description="Helical" evidence="2">
    <location>
        <begin position="111"/>
        <end position="135"/>
    </location>
</feature>
<comment type="caution">
    <text evidence="3">The sequence shown here is derived from an EMBL/GenBank/DDBJ whole genome shotgun (WGS) entry which is preliminary data.</text>
</comment>
<feature type="transmembrane region" description="Helical" evidence="2">
    <location>
        <begin position="181"/>
        <end position="203"/>
    </location>
</feature>
<dbReference type="RefSeq" id="WP_203875863.1">
    <property type="nucleotide sequence ID" value="NZ_BOOK01000024.1"/>
</dbReference>
<feature type="compositionally biased region" description="Pro residues" evidence="1">
    <location>
        <begin position="277"/>
        <end position="291"/>
    </location>
</feature>
<feature type="compositionally biased region" description="Low complexity" evidence="1">
    <location>
        <begin position="250"/>
        <end position="270"/>
    </location>
</feature>
<evidence type="ECO:0000256" key="1">
    <source>
        <dbReference type="SAM" id="MobiDB-lite"/>
    </source>
</evidence>
<evidence type="ECO:0000313" key="3">
    <source>
        <dbReference type="EMBL" id="GII01490.1"/>
    </source>
</evidence>
<keyword evidence="2" id="KW-1133">Transmembrane helix</keyword>
<keyword evidence="2" id="KW-0472">Membrane</keyword>
<protein>
    <submittedName>
        <fullName evidence="3">Uncharacterized protein</fullName>
    </submittedName>
</protein>
<feature type="transmembrane region" description="Helical" evidence="2">
    <location>
        <begin position="25"/>
        <end position="42"/>
    </location>
</feature>
<dbReference type="InterPro" id="IPR008910">
    <property type="entry name" value="MSC_TM_helix"/>
</dbReference>
<feature type="transmembrane region" description="Helical" evidence="2">
    <location>
        <begin position="147"/>
        <end position="169"/>
    </location>
</feature>
<reference evidence="3" key="1">
    <citation type="submission" date="2021-01" db="EMBL/GenBank/DDBJ databases">
        <title>Whole genome shotgun sequence of Planobispora takensis NBRC 109077.</title>
        <authorList>
            <person name="Komaki H."/>
            <person name="Tamura T."/>
        </authorList>
    </citation>
    <scope>NUCLEOTIDE SEQUENCE</scope>
    <source>
        <strain evidence="3">NBRC 109077</strain>
    </source>
</reference>
<gene>
    <name evidence="3" type="ORF">Pta02_34980</name>
</gene>
<dbReference type="AlphaFoldDB" id="A0A8J3SY66"/>
<proteinExistence type="predicted"/>
<feature type="region of interest" description="Disordered" evidence="1">
    <location>
        <begin position="246"/>
        <end position="291"/>
    </location>
</feature>
<evidence type="ECO:0000256" key="2">
    <source>
        <dbReference type="SAM" id="Phobius"/>
    </source>
</evidence>
<organism evidence="3 4">
    <name type="scientific">Planobispora takensis</name>
    <dbReference type="NCBI Taxonomy" id="1367882"/>
    <lineage>
        <taxon>Bacteria</taxon>
        <taxon>Bacillati</taxon>
        <taxon>Actinomycetota</taxon>
        <taxon>Actinomycetes</taxon>
        <taxon>Streptosporangiales</taxon>
        <taxon>Streptosporangiaceae</taxon>
        <taxon>Planobispora</taxon>
    </lineage>
</organism>
<name>A0A8J3SY66_9ACTN</name>